<dbReference type="Proteomes" id="UP000250796">
    <property type="component" value="Chromosome MESINF"/>
</dbReference>
<organism evidence="1 2">
    <name type="scientific">Mesotoga infera</name>
    <dbReference type="NCBI Taxonomy" id="1236046"/>
    <lineage>
        <taxon>Bacteria</taxon>
        <taxon>Thermotogati</taxon>
        <taxon>Thermotogota</taxon>
        <taxon>Thermotogae</taxon>
        <taxon>Kosmotogales</taxon>
        <taxon>Kosmotogaceae</taxon>
        <taxon>Mesotoga</taxon>
    </lineage>
</organism>
<name>A0A7Z7LDJ8_9BACT</name>
<sequence>MAQLSPSGCASIQRSNRFKVSPFDFGELFFLISIPGDKLSFVLSIALKTHSVDHLS</sequence>
<protein>
    <submittedName>
        <fullName evidence="1">Uncharacterized protein</fullName>
    </submittedName>
</protein>
<proteinExistence type="predicted"/>
<evidence type="ECO:0000313" key="2">
    <source>
        <dbReference type="Proteomes" id="UP000250796"/>
    </source>
</evidence>
<dbReference type="EMBL" id="LS974202">
    <property type="protein sequence ID" value="SSC12084.1"/>
    <property type="molecule type" value="Genomic_DNA"/>
</dbReference>
<dbReference type="AlphaFoldDB" id="A0A7Z7LDJ8"/>
<gene>
    <name evidence="1" type="ORF">MESINF_0635</name>
</gene>
<reference evidence="1 2" key="1">
    <citation type="submission" date="2017-01" db="EMBL/GenBank/DDBJ databases">
        <authorList>
            <person name="Erauso G."/>
        </authorList>
    </citation>
    <scope>NUCLEOTIDE SEQUENCE [LARGE SCALE GENOMIC DNA]</scope>
    <source>
        <strain evidence="1">MESINF1</strain>
    </source>
</reference>
<dbReference type="KEGG" id="minf:MESINF_0635"/>
<evidence type="ECO:0000313" key="1">
    <source>
        <dbReference type="EMBL" id="SSC12084.1"/>
    </source>
</evidence>
<accession>A0A7Z7LDJ8</accession>
<keyword evidence="2" id="KW-1185">Reference proteome</keyword>